<dbReference type="EMBL" id="JAPNOA010000054">
    <property type="protein sequence ID" value="MCY0966401.1"/>
    <property type="molecule type" value="Genomic_DNA"/>
</dbReference>
<keyword evidence="2" id="KW-1185">Reference proteome</keyword>
<dbReference type="Proteomes" id="UP001150830">
    <property type="component" value="Unassembled WGS sequence"/>
</dbReference>
<sequence>MRWSASLWPDMRVYLASLLASFFLLAGVQAQDMPSGVSAHLDGGQHLLSQLTPLAANPAGNGVDIPPWRGGVRMPPPAAAAGSERVSPYESDQSILVINGDNWQQYRQFLATGLQSLFQQNPDFFEISVYPTRRSAAAPDAVYDAIYRNAVRVQMDRGLLYGQFAQGGIIFPLAQTGQELVWNHLSRWRGYGRTAVVEDWQPSASGWRRLRWQLDEKIPFYSHLHRPQATEPIFTRDLVANGFSMSEIANTRSGVKRDERGAYPAEWQANFPASEDRDMFSANPADYVWTLLGSREMYVPYNQNLQQLPELIPGRHPSMAHVRFEKHRVRLVDGVLRKGAHGLYQKRVFYIDEDSSAILMADLYDGDGHLWRFNLALPVCWYELPAVVSVAELSIDLLAGSYAAIGWPVTGESPKWLVLEQ</sequence>
<comment type="caution">
    <text evidence="1">The sequence shown here is derived from an EMBL/GenBank/DDBJ whole genome shotgun (WGS) entry which is preliminary data.</text>
</comment>
<evidence type="ECO:0000313" key="1">
    <source>
        <dbReference type="EMBL" id="MCY0966401.1"/>
    </source>
</evidence>
<organism evidence="1 2">
    <name type="scientific">Parathalassolituus penaei</name>
    <dbReference type="NCBI Taxonomy" id="2997323"/>
    <lineage>
        <taxon>Bacteria</taxon>
        <taxon>Pseudomonadati</taxon>
        <taxon>Pseudomonadota</taxon>
        <taxon>Gammaproteobacteria</taxon>
        <taxon>Oceanospirillales</taxon>
        <taxon>Oceanospirillaceae</taxon>
        <taxon>Parathalassolituus</taxon>
    </lineage>
</organism>
<proteinExistence type="predicted"/>
<gene>
    <name evidence="1" type="ORF">OUO13_14490</name>
</gene>
<reference evidence="1" key="1">
    <citation type="submission" date="2022-11" db="EMBL/GenBank/DDBJ databases">
        <title>Parathalassolutuus dongxingensis gen. nov., sp. nov., a novel member of family Oceanospirillaceae isolated from a coastal shrimp pond in Guangxi, China.</title>
        <authorList>
            <person name="Chen H."/>
        </authorList>
    </citation>
    <scope>NUCLEOTIDE SEQUENCE</scope>
    <source>
        <strain evidence="1">G-43</strain>
    </source>
</reference>
<name>A0A9X3EFN8_9GAMM</name>
<dbReference type="Gene3D" id="2.50.20.10">
    <property type="entry name" value="Lipoprotein localisation LolA/LolB/LppX"/>
    <property type="match status" value="1"/>
</dbReference>
<evidence type="ECO:0000313" key="2">
    <source>
        <dbReference type="Proteomes" id="UP001150830"/>
    </source>
</evidence>
<dbReference type="AlphaFoldDB" id="A0A9X3EFN8"/>
<dbReference type="Pfam" id="PF07044">
    <property type="entry name" value="DUF1329"/>
    <property type="match status" value="2"/>
</dbReference>
<accession>A0A9X3EFN8</accession>
<dbReference type="InterPro" id="IPR010752">
    <property type="entry name" value="DUF1329"/>
</dbReference>
<protein>
    <submittedName>
        <fullName evidence="1">DUF1329 domain-containing protein</fullName>
    </submittedName>
</protein>
<dbReference type="RefSeq" id="WP_283174611.1">
    <property type="nucleotide sequence ID" value="NZ_JAPNOA010000054.1"/>
</dbReference>